<evidence type="ECO:0000313" key="11">
    <source>
        <dbReference type="Proteomes" id="UP001203297"/>
    </source>
</evidence>
<evidence type="ECO:0000256" key="1">
    <source>
        <dbReference type="ARBA" id="ARBA00004572"/>
    </source>
</evidence>
<evidence type="ECO:0000256" key="9">
    <source>
        <dbReference type="ARBA" id="ARBA00023136"/>
    </source>
</evidence>
<keyword evidence="9" id="KW-0472">Membrane</keyword>
<dbReference type="AlphaFoldDB" id="A0AAD4LVB7"/>
<comment type="caution">
    <text evidence="10">The sequence shown here is derived from an EMBL/GenBank/DDBJ whole genome shotgun (WGS) entry which is preliminary data.</text>
</comment>
<dbReference type="InterPro" id="IPR012621">
    <property type="entry name" value="Tom7"/>
</dbReference>
<keyword evidence="3" id="KW-0813">Transport</keyword>
<evidence type="ECO:0000256" key="4">
    <source>
        <dbReference type="ARBA" id="ARBA00022692"/>
    </source>
</evidence>
<evidence type="ECO:0000256" key="3">
    <source>
        <dbReference type="ARBA" id="ARBA00022448"/>
    </source>
</evidence>
<organism evidence="10 11">
    <name type="scientific">Multifurca ochricompacta</name>
    <dbReference type="NCBI Taxonomy" id="376703"/>
    <lineage>
        <taxon>Eukaryota</taxon>
        <taxon>Fungi</taxon>
        <taxon>Dikarya</taxon>
        <taxon>Basidiomycota</taxon>
        <taxon>Agaricomycotina</taxon>
        <taxon>Agaricomycetes</taxon>
        <taxon>Russulales</taxon>
        <taxon>Russulaceae</taxon>
        <taxon>Multifurca</taxon>
    </lineage>
</organism>
<keyword evidence="8" id="KW-0496">Mitochondrion</keyword>
<name>A0AAD4LVB7_9AGAM</name>
<evidence type="ECO:0000256" key="7">
    <source>
        <dbReference type="ARBA" id="ARBA00022989"/>
    </source>
</evidence>
<evidence type="ECO:0000256" key="2">
    <source>
        <dbReference type="ARBA" id="ARBA00010917"/>
    </source>
</evidence>
<protein>
    <submittedName>
        <fullName evidence="10">TOM7 family-domain-containing protein</fullName>
    </submittedName>
</protein>
<keyword evidence="6" id="KW-0653">Protein transport</keyword>
<keyword evidence="11" id="KW-1185">Reference proteome</keyword>
<dbReference type="PANTHER" id="PTHR34944">
    <property type="entry name" value="MITOCHONDRIAL IMPORT RECEPTOR SUBUNIT TOM7"/>
    <property type="match status" value="1"/>
</dbReference>
<accession>A0AAD4LVB7</accession>
<comment type="similarity">
    <text evidence="2">Belongs to the Tom7 family.</text>
</comment>
<keyword evidence="4" id="KW-0812">Transmembrane</keyword>
<sequence length="69" mass="8025">MPSEETKERVVRAIDFGRTVLHYGWIPFIIYVGYTRSNPQPSLIKCVLEPFSYSFCLRKSDLRACPQVD</sequence>
<gene>
    <name evidence="10" type="ORF">B0F90DRAFT_1648696</name>
</gene>
<dbReference type="Proteomes" id="UP001203297">
    <property type="component" value="Unassembled WGS sequence"/>
</dbReference>
<evidence type="ECO:0000256" key="6">
    <source>
        <dbReference type="ARBA" id="ARBA00022927"/>
    </source>
</evidence>
<dbReference type="PANTHER" id="PTHR34944:SF2">
    <property type="entry name" value="MITOCHONDRIAL IMPORT RECEPTOR SUBUNIT TOM7"/>
    <property type="match status" value="1"/>
</dbReference>
<dbReference type="Pfam" id="PF08038">
    <property type="entry name" value="Tom7"/>
    <property type="match status" value="1"/>
</dbReference>
<dbReference type="GO" id="GO:0030150">
    <property type="term" value="P:protein import into mitochondrial matrix"/>
    <property type="evidence" value="ECO:0007669"/>
    <property type="project" value="InterPro"/>
</dbReference>
<reference evidence="10" key="1">
    <citation type="journal article" date="2022" name="New Phytol.">
        <title>Evolutionary transition to the ectomycorrhizal habit in the genomes of a hyperdiverse lineage of mushroom-forming fungi.</title>
        <authorList>
            <person name="Looney B."/>
            <person name="Miyauchi S."/>
            <person name="Morin E."/>
            <person name="Drula E."/>
            <person name="Courty P.E."/>
            <person name="Kohler A."/>
            <person name="Kuo A."/>
            <person name="LaButti K."/>
            <person name="Pangilinan J."/>
            <person name="Lipzen A."/>
            <person name="Riley R."/>
            <person name="Andreopoulos W."/>
            <person name="He G."/>
            <person name="Johnson J."/>
            <person name="Nolan M."/>
            <person name="Tritt A."/>
            <person name="Barry K.W."/>
            <person name="Grigoriev I.V."/>
            <person name="Nagy L.G."/>
            <person name="Hibbett D."/>
            <person name="Henrissat B."/>
            <person name="Matheny P.B."/>
            <person name="Labbe J."/>
            <person name="Martin F.M."/>
        </authorList>
    </citation>
    <scope>NUCLEOTIDE SEQUENCE</scope>
    <source>
        <strain evidence="10">BPL690</strain>
    </source>
</reference>
<comment type="subcellular location">
    <subcellularLocation>
        <location evidence="1">Mitochondrion outer membrane</location>
        <topology evidence="1">Single-pass membrane protein</topology>
    </subcellularLocation>
</comment>
<evidence type="ECO:0000256" key="5">
    <source>
        <dbReference type="ARBA" id="ARBA00022787"/>
    </source>
</evidence>
<dbReference type="GO" id="GO:0045040">
    <property type="term" value="P:protein insertion into mitochondrial outer membrane"/>
    <property type="evidence" value="ECO:0007669"/>
    <property type="project" value="TreeGrafter"/>
</dbReference>
<keyword evidence="7" id="KW-1133">Transmembrane helix</keyword>
<proteinExistence type="inferred from homology"/>
<dbReference type="GO" id="GO:0005742">
    <property type="term" value="C:mitochondrial outer membrane translocase complex"/>
    <property type="evidence" value="ECO:0007669"/>
    <property type="project" value="InterPro"/>
</dbReference>
<evidence type="ECO:0000256" key="8">
    <source>
        <dbReference type="ARBA" id="ARBA00023128"/>
    </source>
</evidence>
<dbReference type="EMBL" id="WTXG01000152">
    <property type="protein sequence ID" value="KAI0291611.1"/>
    <property type="molecule type" value="Genomic_DNA"/>
</dbReference>
<keyword evidence="5" id="KW-1000">Mitochondrion outer membrane</keyword>
<evidence type="ECO:0000313" key="10">
    <source>
        <dbReference type="EMBL" id="KAI0291611.1"/>
    </source>
</evidence>